<evidence type="ECO:0008006" key="2">
    <source>
        <dbReference type="Google" id="ProtNLM"/>
    </source>
</evidence>
<dbReference type="AlphaFoldDB" id="A0A1W1CBH0"/>
<organism evidence="1">
    <name type="scientific">hydrothermal vent metagenome</name>
    <dbReference type="NCBI Taxonomy" id="652676"/>
    <lineage>
        <taxon>unclassified sequences</taxon>
        <taxon>metagenomes</taxon>
        <taxon>ecological metagenomes</taxon>
    </lineage>
</organism>
<name>A0A1W1CBH0_9ZZZZ</name>
<accession>A0A1W1CBH0</accession>
<reference evidence="1" key="1">
    <citation type="submission" date="2016-10" db="EMBL/GenBank/DDBJ databases">
        <authorList>
            <person name="de Groot N.N."/>
        </authorList>
    </citation>
    <scope>NUCLEOTIDE SEQUENCE</scope>
</reference>
<proteinExistence type="predicted"/>
<dbReference type="GO" id="GO:0006355">
    <property type="term" value="P:regulation of DNA-templated transcription"/>
    <property type="evidence" value="ECO:0007669"/>
    <property type="project" value="InterPro"/>
</dbReference>
<dbReference type="Gene3D" id="1.10.1220.10">
    <property type="entry name" value="Met repressor-like"/>
    <property type="match status" value="1"/>
</dbReference>
<dbReference type="CDD" id="cd21631">
    <property type="entry name" value="RHH_CopG_NikR-like"/>
    <property type="match status" value="1"/>
</dbReference>
<dbReference type="EMBL" id="FPHI01000023">
    <property type="protein sequence ID" value="SFV63062.1"/>
    <property type="molecule type" value="Genomic_DNA"/>
</dbReference>
<evidence type="ECO:0000313" key="1">
    <source>
        <dbReference type="EMBL" id="SFV63062.1"/>
    </source>
</evidence>
<gene>
    <name evidence="1" type="ORF">MNB_SV-3-1621</name>
</gene>
<protein>
    <recommendedName>
        <fullName evidence="2">Ribbon-helix-helix protein CopG domain-containing protein</fullName>
    </recommendedName>
</protein>
<dbReference type="InterPro" id="IPR013321">
    <property type="entry name" value="Arc_rbn_hlx_hlx"/>
</dbReference>
<sequence length="81" mass="9493">MQRTQIYFEETTLHDLKTIAKEANISVSEFIRRVMKKEIKDKKKNDLNDFIKNMKPLDSFVDVDATDYVQELRGKSRIIGG</sequence>